<dbReference type="GO" id="GO:0008270">
    <property type="term" value="F:zinc ion binding"/>
    <property type="evidence" value="ECO:0007669"/>
    <property type="project" value="UniProtKB-KW"/>
</dbReference>
<evidence type="ECO:0000313" key="7">
    <source>
        <dbReference type="EMBL" id="VDD63702.1"/>
    </source>
</evidence>
<dbReference type="SMART" id="SM00109">
    <property type="entry name" value="C1"/>
    <property type="match status" value="3"/>
</dbReference>
<feature type="domain" description="Zinc finger PHD-type" evidence="6">
    <location>
        <begin position="153"/>
        <end position="214"/>
    </location>
</feature>
<name>A0A3P6H6G8_BRAOL</name>
<evidence type="ECO:0000259" key="6">
    <source>
        <dbReference type="SMART" id="SM00249"/>
    </source>
</evidence>
<dbReference type="SMART" id="SM00249">
    <property type="entry name" value="PHD"/>
    <property type="match status" value="4"/>
</dbReference>
<dbReference type="SUPFAM" id="SSF57889">
    <property type="entry name" value="Cysteine-rich domain"/>
    <property type="match status" value="5"/>
</dbReference>
<evidence type="ECO:0000256" key="2">
    <source>
        <dbReference type="ARBA" id="ARBA00022737"/>
    </source>
</evidence>
<dbReference type="PANTHER" id="PTHR32410:SF153">
    <property type="entry name" value="CHP-RICH ZINC FINGER PROTEIN-LIKE-RELATED"/>
    <property type="match status" value="1"/>
</dbReference>
<proteinExistence type="predicted"/>
<feature type="domain" description="Zinc finger PHD-type" evidence="6">
    <location>
        <begin position="470"/>
        <end position="517"/>
    </location>
</feature>
<dbReference type="Pfam" id="PF22926">
    <property type="entry name" value="C1-like_CT"/>
    <property type="match status" value="1"/>
</dbReference>
<evidence type="ECO:0000256" key="3">
    <source>
        <dbReference type="ARBA" id="ARBA00022771"/>
    </source>
</evidence>
<feature type="domain" description="Zinc finger PHD-type" evidence="6">
    <location>
        <begin position="301"/>
        <end position="338"/>
    </location>
</feature>
<reference evidence="7" key="1">
    <citation type="submission" date="2018-11" db="EMBL/GenBank/DDBJ databases">
        <authorList>
            <consortium name="Genoscope - CEA"/>
            <person name="William W."/>
        </authorList>
    </citation>
    <scope>NUCLEOTIDE SEQUENCE</scope>
</reference>
<dbReference type="InterPro" id="IPR013083">
    <property type="entry name" value="Znf_RING/FYVE/PHD"/>
</dbReference>
<keyword evidence="4" id="KW-0862">Zinc</keyword>
<feature type="domain" description="Zinc finger PHD-type" evidence="6">
    <location>
        <begin position="359"/>
        <end position="419"/>
    </location>
</feature>
<keyword evidence="2" id="KW-0677">Repeat</keyword>
<dbReference type="InterPro" id="IPR054483">
    <property type="entry name" value="DC1-like_CT"/>
</dbReference>
<evidence type="ECO:0000259" key="5">
    <source>
        <dbReference type="SMART" id="SM00109"/>
    </source>
</evidence>
<evidence type="ECO:0000256" key="4">
    <source>
        <dbReference type="ARBA" id="ARBA00022833"/>
    </source>
</evidence>
<dbReference type="InterPro" id="IPR046349">
    <property type="entry name" value="C1-like_sf"/>
</dbReference>
<dbReference type="PANTHER" id="PTHR32410">
    <property type="entry name" value="CYSTEINE/HISTIDINE-RICH C1 DOMAIN FAMILY PROTEIN"/>
    <property type="match status" value="1"/>
</dbReference>
<dbReference type="InterPro" id="IPR053192">
    <property type="entry name" value="Vacuole_Formation_Reg"/>
</dbReference>
<dbReference type="Pfam" id="PF03107">
    <property type="entry name" value="C1_2"/>
    <property type="match status" value="6"/>
</dbReference>
<protein>
    <recommendedName>
        <fullName evidence="8">Phorbol-ester/DAG-type domain-containing protein</fullName>
    </recommendedName>
</protein>
<evidence type="ECO:0000256" key="1">
    <source>
        <dbReference type="ARBA" id="ARBA00022723"/>
    </source>
</evidence>
<keyword evidence="3" id="KW-0863">Zinc-finger</keyword>
<feature type="domain" description="Phorbol-ester/DAG-type" evidence="5">
    <location>
        <begin position="139"/>
        <end position="187"/>
    </location>
</feature>
<gene>
    <name evidence="7" type="ORF">BOLC6T39155H</name>
</gene>
<organism evidence="7">
    <name type="scientific">Brassica oleracea</name>
    <name type="common">Wild cabbage</name>
    <dbReference type="NCBI Taxonomy" id="3712"/>
    <lineage>
        <taxon>Eukaryota</taxon>
        <taxon>Viridiplantae</taxon>
        <taxon>Streptophyta</taxon>
        <taxon>Embryophyta</taxon>
        <taxon>Tracheophyta</taxon>
        <taxon>Spermatophyta</taxon>
        <taxon>Magnoliopsida</taxon>
        <taxon>eudicotyledons</taxon>
        <taxon>Gunneridae</taxon>
        <taxon>Pentapetalae</taxon>
        <taxon>rosids</taxon>
        <taxon>malvids</taxon>
        <taxon>Brassicales</taxon>
        <taxon>Brassicaceae</taxon>
        <taxon>Brassiceae</taxon>
        <taxon>Brassica</taxon>
    </lineage>
</organism>
<evidence type="ECO:0008006" key="8">
    <source>
        <dbReference type="Google" id="ProtNLM"/>
    </source>
</evidence>
<accession>A0A3P6H6G8</accession>
<feature type="domain" description="Phorbol-ester/DAG-type" evidence="5">
    <location>
        <begin position="448"/>
        <end position="513"/>
    </location>
</feature>
<dbReference type="InterPro" id="IPR002219">
    <property type="entry name" value="PKC_DAG/PE"/>
</dbReference>
<dbReference type="AlphaFoldDB" id="A0A3P6H6G8"/>
<keyword evidence="1" id="KW-0479">Metal-binding</keyword>
<feature type="domain" description="Phorbol-ester/DAG-type" evidence="5">
    <location>
        <begin position="201"/>
        <end position="245"/>
    </location>
</feature>
<dbReference type="EMBL" id="LR031880">
    <property type="protein sequence ID" value="VDD63702.1"/>
    <property type="molecule type" value="Genomic_DNA"/>
</dbReference>
<dbReference type="InterPro" id="IPR001965">
    <property type="entry name" value="Znf_PHD"/>
</dbReference>
<dbReference type="InterPro" id="IPR004146">
    <property type="entry name" value="DC1"/>
</dbReference>
<sequence>MDLEKQIVSLCPKVEVEFKDGRFHLTGEIQPINEEKCESDYKKSQKWQIGDNQYYYCNKCNGRDHDKYGKILPELKHPLHPKHTLLLVYFRQFKRVKRCYCCENFLKAFFYYCPACEFCMNVGCVNKKTHLHIDCPKKHEHRLVLFPRQTSLTCNVCALEDNSRSPIYMCPPCDFVVHKNCLNLPRVIRISRHRHRISFKHSFVFGDWSCGVCRKMVNSDYGGYSCNTEDCSYVAHSRCATRKNVWDGKELEGVPEDTDSVEDEREPYVEIGDGIIRHFRHEDHLLKLEEDTDRVYNENKRCQACIMPIYDGKFYSCTQCGFILHEICANLSRTTHHALHPHPLKLVAQYNDRFNLYDICSACVQPCTGFMYKCNERRCHFRLHIQCATISEPFIHESHTDPLFLTSEPGERRLCQICKKKIKETFNCIECDFSLCFRCAILPHKVKYKHDEHLLTLSYGEEISANATYWCEVCESKIHQEERFYKCDECCVTIHKECLLGKHLYIKPGSYVCHKGDKIDVLLNNRMSRPSCVRCTSRCEDKLVFRYSRSLSFCSLRCFTPSVLNFR</sequence>
<dbReference type="Gene3D" id="3.30.40.10">
    <property type="entry name" value="Zinc/RING finger domain, C3HC4 (zinc finger)"/>
    <property type="match status" value="1"/>
</dbReference>